<sequence length="125" mass="14266">VTGVLYAVASRRSRRIPLPCFNDPDDDPRSTGLVDDVRVSPWFPHGSVYHSVHDVPGTTLTLANDYTIVTSRQPRRSPRNEATATCLNADIRGNLIVLRHHHRYRMSVTHVHSSERRLIDYVVRQ</sequence>
<protein>
    <submittedName>
        <fullName evidence="1">Uncharacterized protein</fullName>
    </submittedName>
</protein>
<name>A0A371D4K2_9APHY</name>
<dbReference type="OrthoDB" id="2944114at2759"/>
<proteinExistence type="predicted"/>
<reference evidence="1 2" key="1">
    <citation type="journal article" date="2018" name="Biotechnol. Biofuels">
        <title>Integrative visual omics of the white-rot fungus Polyporus brumalis exposes the biotechnological potential of its oxidative enzymes for delignifying raw plant biomass.</title>
        <authorList>
            <person name="Miyauchi S."/>
            <person name="Rancon A."/>
            <person name="Drula E."/>
            <person name="Hage H."/>
            <person name="Chaduli D."/>
            <person name="Favel A."/>
            <person name="Grisel S."/>
            <person name="Henrissat B."/>
            <person name="Herpoel-Gimbert I."/>
            <person name="Ruiz-Duenas F.J."/>
            <person name="Chevret D."/>
            <person name="Hainaut M."/>
            <person name="Lin J."/>
            <person name="Wang M."/>
            <person name="Pangilinan J."/>
            <person name="Lipzen A."/>
            <person name="Lesage-Meessen L."/>
            <person name="Navarro D."/>
            <person name="Riley R."/>
            <person name="Grigoriev I.V."/>
            <person name="Zhou S."/>
            <person name="Raouche S."/>
            <person name="Rosso M.N."/>
        </authorList>
    </citation>
    <scope>NUCLEOTIDE SEQUENCE [LARGE SCALE GENOMIC DNA]</scope>
    <source>
        <strain evidence="1 2">BRFM 1820</strain>
    </source>
</reference>
<dbReference type="AlphaFoldDB" id="A0A371D4K2"/>
<dbReference type="Proteomes" id="UP000256964">
    <property type="component" value="Unassembled WGS sequence"/>
</dbReference>
<keyword evidence="2" id="KW-1185">Reference proteome</keyword>
<organism evidence="1 2">
    <name type="scientific">Lentinus brumalis</name>
    <dbReference type="NCBI Taxonomy" id="2498619"/>
    <lineage>
        <taxon>Eukaryota</taxon>
        <taxon>Fungi</taxon>
        <taxon>Dikarya</taxon>
        <taxon>Basidiomycota</taxon>
        <taxon>Agaricomycotina</taxon>
        <taxon>Agaricomycetes</taxon>
        <taxon>Polyporales</taxon>
        <taxon>Polyporaceae</taxon>
        <taxon>Lentinus</taxon>
    </lineage>
</organism>
<evidence type="ECO:0000313" key="1">
    <source>
        <dbReference type="EMBL" id="RDX47463.1"/>
    </source>
</evidence>
<dbReference type="EMBL" id="KZ857418">
    <property type="protein sequence ID" value="RDX47463.1"/>
    <property type="molecule type" value="Genomic_DNA"/>
</dbReference>
<gene>
    <name evidence="1" type="ORF">OH76DRAFT_1354067</name>
</gene>
<evidence type="ECO:0000313" key="2">
    <source>
        <dbReference type="Proteomes" id="UP000256964"/>
    </source>
</evidence>
<accession>A0A371D4K2</accession>
<feature type="non-terminal residue" evidence="1">
    <location>
        <position position="1"/>
    </location>
</feature>